<dbReference type="AlphaFoldDB" id="A0A9J7LES0"/>
<proteinExistence type="predicted"/>
<protein>
    <submittedName>
        <fullName evidence="5">Uncharacterized protein LOC118419265</fullName>
    </submittedName>
</protein>
<dbReference type="FunFam" id="3.80.10.10:FF:001667">
    <property type="entry name" value="F-box/LRR-repeat protein 20 isoform X1"/>
    <property type="match status" value="1"/>
</dbReference>
<dbReference type="OrthoDB" id="10257471at2759"/>
<sequence length="818" mass="91289">MENDSQSRGTDLEEDICAITGNVEKMSIENNNLPQDLQPLPIELVVNNNSINDSHEDTCTATLTSVHGREKHHQEYKSQKTETGLMQPKEEDGNCNVSEDVYLHVAESSSNENDSSICCDDQQITSQQSYNHSVQSEQEGGDTEYRESQHITLHAYMDPGSDNELPGYSDDIDRQDTADDLTGAVDSTEESHHSDFRNVLLPCQLKSDESHEGQVSHEDGYQGQYDDVISEESLLESAAMLQSHVVMLDDPVSPGATMSVEGGEGRQSADMFRNVMLSQVQQQLEDLDRELKMHLVKSEQCLLLHRSKLSSYMEQAETVFSSDDTAGMEGAACGQQEKSWLLPLSEGNQWLKDFADSDSDSSHQEDEEREDSPAAGSYWREELVFANKIQELEKAVEESIAAISPPEAADEEESGEDVITRFRHLPAELVLRILSYLTPRELCGRVATVCRAWYRHAHDPLLWQELDLDFNHDVRAVDLCAAIRRAPLLKVLVMRGRNELTITEVSVFVKYCGMLQHLDMGFCKVLDLTMLHIIVDNCPQLELVNVEGCDSIRDSCLMVLSRLSKLKVLNLSHCTSVTDDGVSHLVRHCPGLTSLNIDGIAWITDSAVKDLAACCPSMRQLYLDGDELTDASIAAVTDSCSQLELLDISFCEGVTDYSVQNIPRLQHLRHLRLKRGFQLSTAVMLHLFRSETLGGLTYLNLTECTAVNNGVVGRIAKCCLALRELHLCWCWDITEEGLEHIINNLSNLHHLDLTGLDKITGACLTKVPSALPHLTFLNLQQCNTVQDEVLSTLVAMVTDLTIVDYYGNDVPPLMTRYP</sequence>
<keyword evidence="1" id="KW-0833">Ubl conjugation pathway</keyword>
<dbReference type="InterPro" id="IPR057207">
    <property type="entry name" value="FBXL15_LRR"/>
</dbReference>
<evidence type="ECO:0000256" key="1">
    <source>
        <dbReference type="ARBA" id="ARBA00022786"/>
    </source>
</evidence>
<dbReference type="InterPro" id="IPR036047">
    <property type="entry name" value="F-box-like_dom_sf"/>
</dbReference>
<dbReference type="InterPro" id="IPR006553">
    <property type="entry name" value="Leu-rich_rpt_Cys-con_subtyp"/>
</dbReference>
<accession>A0A9J7LES0</accession>
<dbReference type="Gene3D" id="3.80.10.10">
    <property type="entry name" value="Ribonuclease Inhibitor"/>
    <property type="match status" value="2"/>
</dbReference>
<feature type="domain" description="F-box" evidence="3">
    <location>
        <begin position="419"/>
        <end position="466"/>
    </location>
</feature>
<dbReference type="Pfam" id="PF12937">
    <property type="entry name" value="F-box-like"/>
    <property type="match status" value="1"/>
</dbReference>
<dbReference type="KEGG" id="bfo:118419265"/>
<dbReference type="PROSITE" id="PS50181">
    <property type="entry name" value="FBOX"/>
    <property type="match status" value="1"/>
</dbReference>
<dbReference type="InterPro" id="IPR032675">
    <property type="entry name" value="LRR_dom_sf"/>
</dbReference>
<evidence type="ECO:0000256" key="2">
    <source>
        <dbReference type="SAM" id="MobiDB-lite"/>
    </source>
</evidence>
<dbReference type="PANTHER" id="PTHR13318">
    <property type="entry name" value="PARTNER OF PAIRED, ISOFORM B-RELATED"/>
    <property type="match status" value="1"/>
</dbReference>
<name>A0A9J7LES0_BRAFL</name>
<dbReference type="GO" id="GO:0005737">
    <property type="term" value="C:cytoplasm"/>
    <property type="evidence" value="ECO:0000318"/>
    <property type="project" value="GO_Central"/>
</dbReference>
<reference evidence="5" key="2">
    <citation type="submission" date="2025-08" db="UniProtKB">
        <authorList>
            <consortium name="RefSeq"/>
        </authorList>
    </citation>
    <scope>IDENTIFICATION</scope>
    <source>
        <strain evidence="5">S238N-H82</strain>
        <tissue evidence="5">Testes</tissue>
    </source>
</reference>
<dbReference type="SUPFAM" id="SSF52047">
    <property type="entry name" value="RNI-like"/>
    <property type="match status" value="1"/>
</dbReference>
<evidence type="ECO:0000313" key="5">
    <source>
        <dbReference type="RefSeq" id="XP_035681506.1"/>
    </source>
</evidence>
<dbReference type="SUPFAM" id="SSF81383">
    <property type="entry name" value="F-box domain"/>
    <property type="match status" value="1"/>
</dbReference>
<dbReference type="GeneID" id="118419265"/>
<dbReference type="PANTHER" id="PTHR13318:SF190">
    <property type="entry name" value="PARTNER OF PAIRED, ISOFORM B"/>
    <property type="match status" value="1"/>
</dbReference>
<gene>
    <name evidence="5" type="primary">LOC118419265</name>
</gene>
<keyword evidence="4" id="KW-1185">Reference proteome</keyword>
<feature type="region of interest" description="Disordered" evidence="2">
    <location>
        <begin position="66"/>
        <end position="93"/>
    </location>
</feature>
<reference evidence="4" key="1">
    <citation type="journal article" date="2020" name="Nat. Ecol. Evol.">
        <title>Deeply conserved synteny resolves early events in vertebrate evolution.</title>
        <authorList>
            <person name="Simakov O."/>
            <person name="Marletaz F."/>
            <person name="Yue J.X."/>
            <person name="O'Connell B."/>
            <person name="Jenkins J."/>
            <person name="Brandt A."/>
            <person name="Calef R."/>
            <person name="Tung C.H."/>
            <person name="Huang T.K."/>
            <person name="Schmutz J."/>
            <person name="Satoh N."/>
            <person name="Yu J.K."/>
            <person name="Putnam N.H."/>
            <person name="Green R.E."/>
            <person name="Rokhsar D.S."/>
        </authorList>
    </citation>
    <scope>NUCLEOTIDE SEQUENCE [LARGE SCALE GENOMIC DNA]</scope>
    <source>
        <strain evidence="4">S238N-H82</strain>
    </source>
</reference>
<feature type="region of interest" description="Disordered" evidence="2">
    <location>
        <begin position="352"/>
        <end position="375"/>
    </location>
</feature>
<dbReference type="SMART" id="SM00367">
    <property type="entry name" value="LRR_CC"/>
    <property type="match status" value="7"/>
</dbReference>
<feature type="region of interest" description="Disordered" evidence="2">
    <location>
        <begin position="156"/>
        <end position="176"/>
    </location>
</feature>
<organism evidence="4 5">
    <name type="scientific">Branchiostoma floridae</name>
    <name type="common">Florida lancelet</name>
    <name type="synonym">Amphioxus</name>
    <dbReference type="NCBI Taxonomy" id="7739"/>
    <lineage>
        <taxon>Eukaryota</taxon>
        <taxon>Metazoa</taxon>
        <taxon>Chordata</taxon>
        <taxon>Cephalochordata</taxon>
        <taxon>Leptocardii</taxon>
        <taxon>Amphioxiformes</taxon>
        <taxon>Branchiostomatidae</taxon>
        <taxon>Branchiostoma</taxon>
    </lineage>
</organism>
<dbReference type="RefSeq" id="XP_035681506.1">
    <property type="nucleotide sequence ID" value="XM_035825613.1"/>
</dbReference>
<evidence type="ECO:0000313" key="4">
    <source>
        <dbReference type="Proteomes" id="UP000001554"/>
    </source>
</evidence>
<dbReference type="InterPro" id="IPR001810">
    <property type="entry name" value="F-box_dom"/>
</dbReference>
<dbReference type="FunFam" id="3.80.10.10:FF:001791">
    <property type="entry name" value="F-box/LRR-repeat protein 20 isoform X1"/>
    <property type="match status" value="1"/>
</dbReference>
<dbReference type="Pfam" id="PF25372">
    <property type="entry name" value="DUF7885"/>
    <property type="match status" value="1"/>
</dbReference>
<dbReference type="Proteomes" id="UP000001554">
    <property type="component" value="Chromosome 7"/>
</dbReference>
<evidence type="ECO:0000259" key="3">
    <source>
        <dbReference type="PROSITE" id="PS50181"/>
    </source>
</evidence>